<sequence>MFSSSTLTVAAFQAPRTLGERDENKLRRSRSRRFRRAGGHQNEKSNTFTNTKSASSDEKRYLTTKKDDDSTTRENESTTALNRAISIASQSMCCIASTTGGFSNFELVARWFDLDTTTTTTTNNNNNNNEEDKDMNNKMGKLNERLMWKEEDTYEAQMRLATASFLAATTVAVGQPALALDFVLVDPSGAFRFGSFIVFRFKISYPVTFRFFSLAFA</sequence>
<protein>
    <submittedName>
        <fullName evidence="2">Uncharacterized protein</fullName>
    </submittedName>
</protein>
<reference evidence="2 3" key="1">
    <citation type="submission" date="2011-10" db="EMBL/GenBank/DDBJ databases">
        <authorList>
            <person name="Genoscope - CEA"/>
        </authorList>
    </citation>
    <scope>NUCLEOTIDE SEQUENCE [LARGE SCALE GENOMIC DNA]</scope>
    <source>
        <strain evidence="2 3">RCC 1105</strain>
    </source>
</reference>
<dbReference type="RefSeq" id="XP_007513561.1">
    <property type="nucleotide sequence ID" value="XM_007513499.1"/>
</dbReference>
<gene>
    <name evidence="2" type="ORF">Bathy04g03780</name>
</gene>
<keyword evidence="3" id="KW-1185">Reference proteome</keyword>
<dbReference type="AlphaFoldDB" id="K8EDJ7"/>
<organism evidence="2 3">
    <name type="scientific">Bathycoccus prasinos</name>
    <dbReference type="NCBI Taxonomy" id="41875"/>
    <lineage>
        <taxon>Eukaryota</taxon>
        <taxon>Viridiplantae</taxon>
        <taxon>Chlorophyta</taxon>
        <taxon>Mamiellophyceae</taxon>
        <taxon>Mamiellales</taxon>
        <taxon>Bathycoccaceae</taxon>
        <taxon>Bathycoccus</taxon>
    </lineage>
</organism>
<evidence type="ECO:0000313" key="3">
    <source>
        <dbReference type="Proteomes" id="UP000198341"/>
    </source>
</evidence>
<evidence type="ECO:0000313" key="2">
    <source>
        <dbReference type="EMBL" id="CCO16086.1"/>
    </source>
</evidence>
<feature type="region of interest" description="Disordered" evidence="1">
    <location>
        <begin position="18"/>
        <end position="78"/>
    </location>
</feature>
<evidence type="ECO:0000256" key="1">
    <source>
        <dbReference type="SAM" id="MobiDB-lite"/>
    </source>
</evidence>
<dbReference type="KEGG" id="bpg:Bathy04g03780"/>
<proteinExistence type="predicted"/>
<dbReference type="GeneID" id="19016404"/>
<feature type="compositionally biased region" description="Polar residues" evidence="1">
    <location>
        <begin position="44"/>
        <end position="54"/>
    </location>
</feature>
<dbReference type="Proteomes" id="UP000198341">
    <property type="component" value="Chromosome 4"/>
</dbReference>
<dbReference type="EMBL" id="FO082275">
    <property type="protein sequence ID" value="CCO16086.1"/>
    <property type="molecule type" value="Genomic_DNA"/>
</dbReference>
<accession>K8EDJ7</accession>
<feature type="compositionally biased region" description="Basic residues" evidence="1">
    <location>
        <begin position="27"/>
        <end position="38"/>
    </location>
</feature>
<name>K8EDJ7_9CHLO</name>
<feature type="compositionally biased region" description="Basic and acidic residues" evidence="1">
    <location>
        <begin position="55"/>
        <end position="76"/>
    </location>
</feature>